<protein>
    <recommendedName>
        <fullName evidence="4">RNI-like protein</fullName>
    </recommendedName>
</protein>
<feature type="non-terminal residue" evidence="2">
    <location>
        <position position="1"/>
    </location>
</feature>
<name>A0A2G5BDW3_COERN</name>
<keyword evidence="3" id="KW-1185">Reference proteome</keyword>
<feature type="compositionally biased region" description="Acidic residues" evidence="1">
    <location>
        <begin position="302"/>
        <end position="317"/>
    </location>
</feature>
<gene>
    <name evidence="2" type="ORF">COEREDRAFT_101661</name>
</gene>
<organism evidence="2 3">
    <name type="scientific">Coemansia reversa (strain ATCC 12441 / NRRL 1564)</name>
    <dbReference type="NCBI Taxonomy" id="763665"/>
    <lineage>
        <taxon>Eukaryota</taxon>
        <taxon>Fungi</taxon>
        <taxon>Fungi incertae sedis</taxon>
        <taxon>Zoopagomycota</taxon>
        <taxon>Kickxellomycotina</taxon>
        <taxon>Kickxellomycetes</taxon>
        <taxon>Kickxellales</taxon>
        <taxon>Kickxellaceae</taxon>
        <taxon>Coemansia</taxon>
    </lineage>
</organism>
<evidence type="ECO:0000313" key="2">
    <source>
        <dbReference type="EMBL" id="PIA17210.1"/>
    </source>
</evidence>
<evidence type="ECO:0000256" key="1">
    <source>
        <dbReference type="SAM" id="MobiDB-lite"/>
    </source>
</evidence>
<dbReference type="GO" id="GO:0019005">
    <property type="term" value="C:SCF ubiquitin ligase complex"/>
    <property type="evidence" value="ECO:0007669"/>
    <property type="project" value="TreeGrafter"/>
</dbReference>
<dbReference type="Gene3D" id="3.80.10.10">
    <property type="entry name" value="Ribonuclease Inhibitor"/>
    <property type="match status" value="1"/>
</dbReference>
<dbReference type="Proteomes" id="UP000242474">
    <property type="component" value="Unassembled WGS sequence"/>
</dbReference>
<dbReference type="PANTHER" id="PTHR13318:SF95">
    <property type="entry name" value="F-BOX PROTEIN YLR352W"/>
    <property type="match status" value="1"/>
</dbReference>
<dbReference type="GO" id="GO:0031146">
    <property type="term" value="P:SCF-dependent proteasomal ubiquitin-dependent protein catabolic process"/>
    <property type="evidence" value="ECO:0007669"/>
    <property type="project" value="TreeGrafter"/>
</dbReference>
<evidence type="ECO:0000313" key="3">
    <source>
        <dbReference type="Proteomes" id="UP000242474"/>
    </source>
</evidence>
<dbReference type="PANTHER" id="PTHR13318">
    <property type="entry name" value="PARTNER OF PAIRED, ISOFORM B-RELATED"/>
    <property type="match status" value="1"/>
</dbReference>
<proteinExistence type="predicted"/>
<evidence type="ECO:0008006" key="4">
    <source>
        <dbReference type="Google" id="ProtNLM"/>
    </source>
</evidence>
<dbReference type="OrthoDB" id="421226at2759"/>
<accession>A0A2G5BDW3</accession>
<dbReference type="SUPFAM" id="SSF52047">
    <property type="entry name" value="RNI-like"/>
    <property type="match status" value="1"/>
</dbReference>
<sequence length="317" mass="36426">MDLATSNASLLVWNNDIIFAQIITYLHNSTDSLYAVSLTTKRGWCYTIPALWDKPLLKRINKFRLLVETAGHELPIHLGDHSYYGELLRTLDLSMLAARWDLVDYNNLSKLFQHSHKLKSLDINLCSNIRSSEFEQMFNSNVDMCKSLDSFYLSETKFSVLSMQRVLKMMPNLFTLDLSFTVANDALLLTIAKNCPKMRHLYLENCLDITNYGIQNIVDECFELEHLELVGCPDFSDDEYVESHGIELEWDGTGLDEDEDGSSDFSEEFSDDDDFYGMELSELILDDNEDRTTGPTVIYLGDDTDEDNYSYDEDFVS</sequence>
<dbReference type="AlphaFoldDB" id="A0A2G5BDW3"/>
<feature type="region of interest" description="Disordered" evidence="1">
    <location>
        <begin position="286"/>
        <end position="317"/>
    </location>
</feature>
<reference evidence="2 3" key="1">
    <citation type="journal article" date="2015" name="Genome Biol. Evol.">
        <title>Phylogenomic analyses indicate that early fungi evolved digesting cell walls of algal ancestors of land plants.</title>
        <authorList>
            <person name="Chang Y."/>
            <person name="Wang S."/>
            <person name="Sekimoto S."/>
            <person name="Aerts A.L."/>
            <person name="Choi C."/>
            <person name="Clum A."/>
            <person name="LaButti K.M."/>
            <person name="Lindquist E.A."/>
            <person name="Yee Ngan C."/>
            <person name="Ohm R.A."/>
            <person name="Salamov A.A."/>
            <person name="Grigoriev I.V."/>
            <person name="Spatafora J.W."/>
            <person name="Berbee M.L."/>
        </authorList>
    </citation>
    <scope>NUCLEOTIDE SEQUENCE [LARGE SCALE GENOMIC DNA]</scope>
    <source>
        <strain evidence="2 3">NRRL 1564</strain>
    </source>
</reference>
<dbReference type="EMBL" id="KZ303495">
    <property type="protein sequence ID" value="PIA17210.1"/>
    <property type="molecule type" value="Genomic_DNA"/>
</dbReference>
<dbReference type="InterPro" id="IPR032675">
    <property type="entry name" value="LRR_dom_sf"/>
</dbReference>
<feature type="region of interest" description="Disordered" evidence="1">
    <location>
        <begin position="251"/>
        <end position="270"/>
    </location>
</feature>